<protein>
    <submittedName>
        <fullName evidence="1">Uncharacterized protein</fullName>
    </submittedName>
</protein>
<keyword evidence="2" id="KW-1185">Reference proteome</keyword>
<reference evidence="1 2" key="1">
    <citation type="submission" date="2018-06" db="EMBL/GenBank/DDBJ databases">
        <title>Halonotius sp. F13-13 a new haloarchaeeon isolated from a solar saltern from Isla Cristina, Huelva, Spain.</title>
        <authorList>
            <person name="Duran-Viseras A."/>
            <person name="Sanchez-Porro C."/>
            <person name="Ventosa A."/>
        </authorList>
    </citation>
    <scope>NUCLEOTIDE SEQUENCE [LARGE SCALE GENOMIC DNA]</scope>
    <source>
        <strain evidence="1 2">F13-13</strain>
    </source>
</reference>
<dbReference type="EMBL" id="QKNY01000018">
    <property type="protein sequence ID" value="RJX41927.1"/>
    <property type="molecule type" value="Genomic_DNA"/>
</dbReference>
<evidence type="ECO:0000313" key="2">
    <source>
        <dbReference type="Proteomes" id="UP000276588"/>
    </source>
</evidence>
<dbReference type="OrthoDB" id="335562at2157"/>
<dbReference type="AlphaFoldDB" id="A0A3A6PKP1"/>
<proteinExistence type="predicted"/>
<organism evidence="1 2">
    <name type="scientific">Halonotius aquaticus</name>
    <dbReference type="NCBI Taxonomy" id="2216978"/>
    <lineage>
        <taxon>Archaea</taxon>
        <taxon>Methanobacteriati</taxon>
        <taxon>Methanobacteriota</taxon>
        <taxon>Stenosarchaea group</taxon>
        <taxon>Halobacteria</taxon>
        <taxon>Halobacteriales</taxon>
        <taxon>Haloferacaceae</taxon>
        <taxon>Halonotius</taxon>
    </lineage>
</organism>
<gene>
    <name evidence="1" type="ORF">DM826_09690</name>
</gene>
<dbReference type="Proteomes" id="UP000276588">
    <property type="component" value="Unassembled WGS sequence"/>
</dbReference>
<sequence length="226" mass="24599">MIFGALVTVSLRAVATAVASARNIVVTTTALDTVDPEEPVTILAPVVAVLGAIGAVFKPGAALADSYLFRWIRSLLPHAEQVATDRGFYTTYTIRPEAEAVGTWQGSLDELEATLRENGYHFGLLASHKQLPDGRREVSSWVDVGGPVCSGLLGVLELQLRTWQTHITVFECTDGDGYLVTAHHERAAYSALTAYWHLRGRDLNVEKGRRIVAEQLADEARFEPVG</sequence>
<evidence type="ECO:0000313" key="1">
    <source>
        <dbReference type="EMBL" id="RJX41927.1"/>
    </source>
</evidence>
<dbReference type="RefSeq" id="WP_120103197.1">
    <property type="nucleotide sequence ID" value="NZ_QKNY01000018.1"/>
</dbReference>
<accession>A0A3A6PKP1</accession>
<comment type="caution">
    <text evidence="1">The sequence shown here is derived from an EMBL/GenBank/DDBJ whole genome shotgun (WGS) entry which is preliminary data.</text>
</comment>
<name>A0A3A6PKP1_9EURY</name>